<evidence type="ECO:0000313" key="2">
    <source>
        <dbReference type="Proteomes" id="UP001328107"/>
    </source>
</evidence>
<dbReference type="EMBL" id="BTRK01000001">
    <property type="protein sequence ID" value="GMR33807.1"/>
    <property type="molecule type" value="Genomic_DNA"/>
</dbReference>
<sequence length="546" mass="63362">MPKRKKRRLNEEMEALDISAQAPLVDDIPPERVRPERRLEVTCNINEIRNSTTANHTEKMLLKLLKLICSTYNERHEVFNQSYVNHHMFIFSILGMPVELSSKSLQYKYTNALGAHSACTGFIRANQKREGESYHLTEIVRLFAWAERSCSNYVYSRSGLAVPSFSIRRNIAVLFRQLMAINSLISSRRWEELGRYLNTCTFLHHQLTAWFYKPQTQGRMTYHERKYRSLRYDMFVSALYVWHAATLRVLHMEESREWKSSRLLSLLRRALSQCNILTGARVPEHALLTDVVTVLISLEESYMVHHLHVIDLGLPDAHELYRRPYEAFKLLAQAWCWQQDLRIISGVTDPGMMLIEALMEVAEREGSTGVVFALSALRGFMRVADALEEPEAARALNRLLAYAVGCPRAARPIAAQLRQYDMQPQAEEMIEKAIEPSSVIHASDPVWLEWAEVRMKEVDEGDEETHTAVASKLLAYLDYGSNRYHERSWILLEKAMQESDHCQWSGWWEERADWWSALHSGGTMAKRAEKARRKVLKRFAKLEFID</sequence>
<protein>
    <submittedName>
        <fullName evidence="1">Uncharacterized protein</fullName>
    </submittedName>
</protein>
<gene>
    <name evidence="1" type="ORF">PMAYCL1PPCAC_04002</name>
</gene>
<dbReference type="PANTHER" id="PTHR32122:SF1">
    <property type="entry name" value="TATA BOX-BINDING PROTEIN-ASSOCIATED FACTOR RNA POLYMERASE I SUBUNIT A"/>
    <property type="match status" value="1"/>
</dbReference>
<dbReference type="InterPro" id="IPR052669">
    <property type="entry name" value="SL1/TIF-IB_Component"/>
</dbReference>
<organism evidence="1 2">
    <name type="scientific">Pristionchus mayeri</name>
    <dbReference type="NCBI Taxonomy" id="1317129"/>
    <lineage>
        <taxon>Eukaryota</taxon>
        <taxon>Metazoa</taxon>
        <taxon>Ecdysozoa</taxon>
        <taxon>Nematoda</taxon>
        <taxon>Chromadorea</taxon>
        <taxon>Rhabditida</taxon>
        <taxon>Rhabditina</taxon>
        <taxon>Diplogasteromorpha</taxon>
        <taxon>Diplogasteroidea</taxon>
        <taxon>Neodiplogasteridae</taxon>
        <taxon>Pristionchus</taxon>
    </lineage>
</organism>
<reference evidence="2" key="1">
    <citation type="submission" date="2022-10" db="EMBL/GenBank/DDBJ databases">
        <title>Genome assembly of Pristionchus species.</title>
        <authorList>
            <person name="Yoshida K."/>
            <person name="Sommer R.J."/>
        </authorList>
    </citation>
    <scope>NUCLEOTIDE SEQUENCE [LARGE SCALE GENOMIC DNA]</scope>
    <source>
        <strain evidence="2">RS5460</strain>
    </source>
</reference>
<dbReference type="Proteomes" id="UP001328107">
    <property type="component" value="Unassembled WGS sequence"/>
</dbReference>
<comment type="caution">
    <text evidence="1">The sequence shown here is derived from an EMBL/GenBank/DDBJ whole genome shotgun (WGS) entry which is preliminary data.</text>
</comment>
<dbReference type="PANTHER" id="PTHR32122">
    <property type="entry name" value="TATA BOX-BINDING PROTEIN ASSOCIATED FACTOR RNA POLYMERASE I SUBUNIT A"/>
    <property type="match status" value="1"/>
</dbReference>
<name>A0AAN4Z9J6_9BILA</name>
<accession>A0AAN4Z9J6</accession>
<evidence type="ECO:0000313" key="1">
    <source>
        <dbReference type="EMBL" id="GMR33807.1"/>
    </source>
</evidence>
<proteinExistence type="predicted"/>
<dbReference type="AlphaFoldDB" id="A0AAN4Z9J6"/>
<keyword evidence="2" id="KW-1185">Reference proteome</keyword>